<evidence type="ECO:0000313" key="2">
    <source>
        <dbReference type="EMBL" id="CAL4248586.1"/>
    </source>
</evidence>
<organism evidence="2 3">
    <name type="scientific">Meganyctiphanes norvegica</name>
    <name type="common">Northern krill</name>
    <name type="synonym">Thysanopoda norvegica</name>
    <dbReference type="NCBI Taxonomy" id="48144"/>
    <lineage>
        <taxon>Eukaryota</taxon>
        <taxon>Metazoa</taxon>
        <taxon>Ecdysozoa</taxon>
        <taxon>Arthropoda</taxon>
        <taxon>Crustacea</taxon>
        <taxon>Multicrustacea</taxon>
        <taxon>Malacostraca</taxon>
        <taxon>Eumalacostraca</taxon>
        <taxon>Eucarida</taxon>
        <taxon>Euphausiacea</taxon>
        <taxon>Euphausiidae</taxon>
        <taxon>Meganyctiphanes</taxon>
    </lineage>
</organism>
<keyword evidence="1" id="KW-0812">Transmembrane</keyword>
<dbReference type="InterPro" id="IPR029160">
    <property type="entry name" value="UQCC4"/>
</dbReference>
<name>A0AAV2SX85_MEGNR</name>
<keyword evidence="3" id="KW-1185">Reference proteome</keyword>
<protein>
    <submittedName>
        <fullName evidence="2">Uncharacterized protein</fullName>
    </submittedName>
</protein>
<proteinExistence type="predicted"/>
<dbReference type="EMBL" id="CAXKWB010154122">
    <property type="protein sequence ID" value="CAL4248586.1"/>
    <property type="molecule type" value="Genomic_DNA"/>
</dbReference>
<accession>A0AAV2SX85</accession>
<dbReference type="PANTHER" id="PTHR35268">
    <property type="entry name" value="PROTEIN CCSMST1"/>
    <property type="match status" value="1"/>
</dbReference>
<keyword evidence="1" id="KW-0472">Membrane</keyword>
<sequence length="151" mass="17130">SKTHSKVLTSLLHRNKSTKIQEDDDGLDLTAPVKFSASRAATWKVRDTYGSSKTDDLTKGVWYEPYIVSLSVTVFLIYFALLREENDVDDKLTVSLYNHIDGLEEKQLEISLKHNIEAGLDTRAIITRLAEIQLERELKTLPNEVSVDQPL</sequence>
<evidence type="ECO:0000313" key="3">
    <source>
        <dbReference type="Proteomes" id="UP001497623"/>
    </source>
</evidence>
<gene>
    <name evidence="2" type="ORF">MNOR_LOCUS41473</name>
</gene>
<feature type="non-terminal residue" evidence="2">
    <location>
        <position position="1"/>
    </location>
</feature>
<evidence type="ECO:0000256" key="1">
    <source>
        <dbReference type="SAM" id="Phobius"/>
    </source>
</evidence>
<dbReference type="Pfam" id="PF15013">
    <property type="entry name" value="CCSMST1"/>
    <property type="match status" value="1"/>
</dbReference>
<dbReference type="PANTHER" id="PTHR35268:SF1">
    <property type="entry name" value="UBIQUINOL-CYTOCHROME-C REDUCTASE COMPLEX ASSEMBLY FACTOR 4"/>
    <property type="match status" value="1"/>
</dbReference>
<keyword evidence="1" id="KW-1133">Transmembrane helix</keyword>
<feature type="transmembrane region" description="Helical" evidence="1">
    <location>
        <begin position="61"/>
        <end position="81"/>
    </location>
</feature>
<dbReference type="Proteomes" id="UP001497623">
    <property type="component" value="Unassembled WGS sequence"/>
</dbReference>
<dbReference type="AlphaFoldDB" id="A0AAV2SX85"/>
<reference evidence="2 3" key="1">
    <citation type="submission" date="2024-05" db="EMBL/GenBank/DDBJ databases">
        <authorList>
            <person name="Wallberg A."/>
        </authorList>
    </citation>
    <scope>NUCLEOTIDE SEQUENCE [LARGE SCALE GENOMIC DNA]</scope>
</reference>
<comment type="caution">
    <text evidence="2">The sequence shown here is derived from an EMBL/GenBank/DDBJ whole genome shotgun (WGS) entry which is preliminary data.</text>
</comment>